<dbReference type="GO" id="GO:0045944">
    <property type="term" value="P:positive regulation of transcription by RNA polymerase II"/>
    <property type="evidence" value="ECO:0007669"/>
    <property type="project" value="TreeGrafter"/>
</dbReference>
<feature type="non-terminal residue" evidence="10">
    <location>
        <position position="1"/>
    </location>
</feature>
<dbReference type="SUPFAM" id="SSF46689">
    <property type="entry name" value="Homeodomain-like"/>
    <property type="match status" value="1"/>
</dbReference>
<evidence type="ECO:0000256" key="3">
    <source>
        <dbReference type="ARBA" id="ARBA00023125"/>
    </source>
</evidence>
<gene>
    <name evidence="10" type="primary">Lox1</name>
</gene>
<comment type="subcellular location">
    <subcellularLocation>
        <location evidence="1 6 7">Nucleus</location>
    </subcellularLocation>
</comment>
<dbReference type="GO" id="GO:0000978">
    <property type="term" value="F:RNA polymerase II cis-regulatory region sequence-specific DNA binding"/>
    <property type="evidence" value="ECO:0007669"/>
    <property type="project" value="TreeGrafter"/>
</dbReference>
<dbReference type="InterPro" id="IPR017970">
    <property type="entry name" value="Homeobox_CS"/>
</dbReference>
<organism evidence="10">
    <name type="scientific">Hirudo medicinalis</name>
    <name type="common">Medicinal leech</name>
    <dbReference type="NCBI Taxonomy" id="6421"/>
    <lineage>
        <taxon>Eukaryota</taxon>
        <taxon>Metazoa</taxon>
        <taxon>Spiralia</taxon>
        <taxon>Lophotrochozoa</taxon>
        <taxon>Annelida</taxon>
        <taxon>Clitellata</taxon>
        <taxon>Hirudinea</taxon>
        <taxon>Hirudinida</taxon>
        <taxon>Hirudiniformes</taxon>
        <taxon>Hirudinidae</taxon>
        <taxon>Hirudo</taxon>
    </lineage>
</organism>
<feature type="compositionally biased region" description="Polar residues" evidence="8">
    <location>
        <begin position="256"/>
        <end position="274"/>
    </location>
</feature>
<dbReference type="AlphaFoldDB" id="Q25097"/>
<evidence type="ECO:0000313" key="10">
    <source>
        <dbReference type="EMBL" id="AAA19914.1"/>
    </source>
</evidence>
<feature type="domain" description="Homeobox" evidence="9">
    <location>
        <begin position="274"/>
        <end position="334"/>
    </location>
</feature>
<reference evidence="10" key="1">
    <citation type="journal article" date="1994" name="Dev. Biol.">
        <title>Lox1, an Antennapedia-class homeobox gene, is expressed during leech gangliogenesis in both transient and stable central neurons.</title>
        <authorList>
            <person name="Aisemberg G.O."/>
            <person name="Macagno E.R."/>
        </authorList>
    </citation>
    <scope>NUCLEOTIDE SEQUENCE</scope>
    <source>
        <tissue evidence="10">Whole animal</tissue>
    </source>
</reference>
<evidence type="ECO:0000256" key="2">
    <source>
        <dbReference type="ARBA" id="ARBA00022473"/>
    </source>
</evidence>
<dbReference type="InterPro" id="IPR020479">
    <property type="entry name" value="HD_metazoa"/>
</dbReference>
<feature type="region of interest" description="Disordered" evidence="8">
    <location>
        <begin position="163"/>
        <end position="183"/>
    </location>
</feature>
<keyword evidence="4 6" id="KW-0371">Homeobox</keyword>
<dbReference type="SMART" id="SM00389">
    <property type="entry name" value="HOX"/>
    <property type="match status" value="1"/>
</dbReference>
<dbReference type="PANTHER" id="PTHR45771:SF6">
    <property type="entry name" value="HOMEOTIC PROTEIN SEX COMBS REDUCED"/>
    <property type="match status" value="1"/>
</dbReference>
<sequence>MSTASTQESTLKAILQDLKQFEENFPDMKSTTNSCALPPLHQLQSSSYLAHSFPQVEWNENVVHFDSCPVRHFPPPCDDNFHQEDAIGQNLNETFNHDNFTMTLRQQHFHATPSNCEKTDPSSSSMLENKKKFLPLIFSQEQFKFNYSRQKEELIQGNEISSCDKECSNNEDEEEEDNEEGNLANQTFVGEKPVNLDCGDSAATTNSCLGSVELKDETGNTKNFKEEKKFPSKRDSEKHVKNFFLIYPWMKRMHQNGQEKSSNGQQKNNSASATDNKRLRTSYSRQQTLELEKEFHFNRYLTKRRRVEIAQMLKLSERQIKIWFQNRRMKWKKENSQENIAKMHFQRQYFLQQQLYFQRNESMTPHYAPIQQDLQPCNFFSHHHHQQQQQHFYYDVDEIHPQYQQHMESQFHQDHYSQFPM</sequence>
<evidence type="ECO:0000256" key="8">
    <source>
        <dbReference type="SAM" id="MobiDB-lite"/>
    </source>
</evidence>
<dbReference type="GO" id="GO:0005654">
    <property type="term" value="C:nucleoplasm"/>
    <property type="evidence" value="ECO:0007669"/>
    <property type="project" value="TreeGrafter"/>
</dbReference>
<dbReference type="PROSITE" id="PS00027">
    <property type="entry name" value="HOMEOBOX_1"/>
    <property type="match status" value="1"/>
</dbReference>
<dbReference type="GO" id="GO:0009952">
    <property type="term" value="P:anterior/posterior pattern specification"/>
    <property type="evidence" value="ECO:0007669"/>
    <property type="project" value="TreeGrafter"/>
</dbReference>
<keyword evidence="5 6" id="KW-0539">Nucleus</keyword>
<feature type="DNA-binding region" description="Homeobox" evidence="6">
    <location>
        <begin position="276"/>
        <end position="335"/>
    </location>
</feature>
<keyword evidence="3 6" id="KW-0238">DNA-binding</keyword>
<dbReference type="Gene3D" id="1.10.10.60">
    <property type="entry name" value="Homeodomain-like"/>
    <property type="match status" value="1"/>
</dbReference>
<dbReference type="GO" id="GO:0048513">
    <property type="term" value="P:animal organ development"/>
    <property type="evidence" value="ECO:0007669"/>
    <property type="project" value="UniProtKB-ARBA"/>
</dbReference>
<dbReference type="InterPro" id="IPR009057">
    <property type="entry name" value="Homeodomain-like_sf"/>
</dbReference>
<feature type="region of interest" description="Disordered" evidence="8">
    <location>
        <begin position="256"/>
        <end position="281"/>
    </location>
</feature>
<name>Q25097_HIRME</name>
<accession>Q25097</accession>
<evidence type="ECO:0000259" key="9">
    <source>
        <dbReference type="PROSITE" id="PS50071"/>
    </source>
</evidence>
<feature type="compositionally biased region" description="Acidic residues" evidence="8">
    <location>
        <begin position="169"/>
        <end position="180"/>
    </location>
</feature>
<dbReference type="PRINTS" id="PR00024">
    <property type="entry name" value="HOMEOBOX"/>
</dbReference>
<dbReference type="PROSITE" id="PS00032">
    <property type="entry name" value="ANTENNAPEDIA"/>
    <property type="match status" value="1"/>
</dbReference>
<dbReference type="InterPro" id="IPR001827">
    <property type="entry name" value="Homeobox_Antennapedia_CS"/>
</dbReference>
<evidence type="ECO:0000256" key="1">
    <source>
        <dbReference type="ARBA" id="ARBA00004123"/>
    </source>
</evidence>
<dbReference type="GO" id="GO:0000981">
    <property type="term" value="F:DNA-binding transcription factor activity, RNA polymerase II-specific"/>
    <property type="evidence" value="ECO:0007669"/>
    <property type="project" value="InterPro"/>
</dbReference>
<proteinExistence type="evidence at transcript level"/>
<dbReference type="PROSITE" id="PS50071">
    <property type="entry name" value="HOMEOBOX_2"/>
    <property type="match status" value="1"/>
</dbReference>
<dbReference type="FunFam" id="1.10.10.60:FF:000176">
    <property type="entry name" value="pancreas/duodenum homeobox protein 1"/>
    <property type="match status" value="1"/>
</dbReference>
<evidence type="ECO:0000256" key="6">
    <source>
        <dbReference type="PROSITE-ProRule" id="PRU00108"/>
    </source>
</evidence>
<dbReference type="EMBL" id="L07298">
    <property type="protein sequence ID" value="AAA19914.1"/>
    <property type="molecule type" value="mRNA"/>
</dbReference>
<evidence type="ECO:0000256" key="5">
    <source>
        <dbReference type="ARBA" id="ARBA00023242"/>
    </source>
</evidence>
<protein>
    <submittedName>
        <fullName evidence="10">Lox1 protein</fullName>
    </submittedName>
</protein>
<evidence type="ECO:0000256" key="7">
    <source>
        <dbReference type="RuleBase" id="RU000682"/>
    </source>
</evidence>
<dbReference type="Pfam" id="PF00046">
    <property type="entry name" value="Homeodomain"/>
    <property type="match status" value="1"/>
</dbReference>
<dbReference type="InterPro" id="IPR050609">
    <property type="entry name" value="Antp_homeobox_Deformed_sf"/>
</dbReference>
<evidence type="ECO:0000256" key="4">
    <source>
        <dbReference type="ARBA" id="ARBA00023155"/>
    </source>
</evidence>
<dbReference type="PANTHER" id="PTHR45771">
    <property type="entry name" value="HOMEOTIC PROTEIN DEFORMED"/>
    <property type="match status" value="1"/>
</dbReference>
<dbReference type="InterPro" id="IPR001356">
    <property type="entry name" value="HD"/>
</dbReference>
<dbReference type="CDD" id="cd00086">
    <property type="entry name" value="homeodomain"/>
    <property type="match status" value="1"/>
</dbReference>
<keyword evidence="2" id="KW-0217">Developmental protein</keyword>